<dbReference type="AlphaFoldDB" id="A0A0E9WZ56"/>
<organism evidence="1">
    <name type="scientific">Anguilla anguilla</name>
    <name type="common">European freshwater eel</name>
    <name type="synonym">Muraena anguilla</name>
    <dbReference type="NCBI Taxonomy" id="7936"/>
    <lineage>
        <taxon>Eukaryota</taxon>
        <taxon>Metazoa</taxon>
        <taxon>Chordata</taxon>
        <taxon>Craniata</taxon>
        <taxon>Vertebrata</taxon>
        <taxon>Euteleostomi</taxon>
        <taxon>Actinopterygii</taxon>
        <taxon>Neopterygii</taxon>
        <taxon>Teleostei</taxon>
        <taxon>Anguilliformes</taxon>
        <taxon>Anguillidae</taxon>
        <taxon>Anguilla</taxon>
    </lineage>
</organism>
<reference evidence="1" key="2">
    <citation type="journal article" date="2015" name="Fish Shellfish Immunol.">
        <title>Early steps in the European eel (Anguilla anguilla)-Vibrio vulnificus interaction in the gills: Role of the RtxA13 toxin.</title>
        <authorList>
            <person name="Callol A."/>
            <person name="Pajuelo D."/>
            <person name="Ebbesson L."/>
            <person name="Teles M."/>
            <person name="MacKenzie S."/>
            <person name="Amaro C."/>
        </authorList>
    </citation>
    <scope>NUCLEOTIDE SEQUENCE</scope>
</reference>
<reference evidence="1" key="1">
    <citation type="submission" date="2014-11" db="EMBL/GenBank/DDBJ databases">
        <authorList>
            <person name="Amaro Gonzalez C."/>
        </authorList>
    </citation>
    <scope>NUCLEOTIDE SEQUENCE</scope>
</reference>
<accession>A0A0E9WZ56</accession>
<name>A0A0E9WZ56_ANGAN</name>
<dbReference type="EMBL" id="GBXM01012830">
    <property type="protein sequence ID" value="JAH95747.1"/>
    <property type="molecule type" value="Transcribed_RNA"/>
</dbReference>
<sequence>MLLVWVTFYLKSIQNLRITVLTITTVVSSKLQYQQVLSRLHDR</sequence>
<proteinExistence type="predicted"/>
<protein>
    <submittedName>
        <fullName evidence="1">Uncharacterized protein</fullName>
    </submittedName>
</protein>
<evidence type="ECO:0000313" key="1">
    <source>
        <dbReference type="EMBL" id="JAH95747.1"/>
    </source>
</evidence>